<dbReference type="GO" id="GO:0004674">
    <property type="term" value="F:protein serine/threonine kinase activity"/>
    <property type="evidence" value="ECO:0007669"/>
    <property type="project" value="UniProtKB-KW"/>
</dbReference>
<protein>
    <submittedName>
        <fullName evidence="2">Serine/threonine protein kinase</fullName>
    </submittedName>
</protein>
<dbReference type="Gene3D" id="3.30.1380.10">
    <property type="match status" value="1"/>
</dbReference>
<dbReference type="RefSeq" id="WP_071886210.1">
    <property type="nucleotide sequence ID" value="NZ_CAAGWA010000001.1"/>
</dbReference>
<dbReference type="InterPro" id="IPR009045">
    <property type="entry name" value="Zn_M74/Hedgehog-like"/>
</dbReference>
<organism evidence="2">
    <name type="scientific">Klebsiella pneumoniae</name>
    <dbReference type="NCBI Taxonomy" id="573"/>
    <lineage>
        <taxon>Bacteria</taxon>
        <taxon>Pseudomonadati</taxon>
        <taxon>Pseudomonadota</taxon>
        <taxon>Gammaproteobacteria</taxon>
        <taxon>Enterobacterales</taxon>
        <taxon>Enterobacteriaceae</taxon>
        <taxon>Klebsiella/Raoultella group</taxon>
        <taxon>Klebsiella</taxon>
        <taxon>Klebsiella pneumoniae complex</taxon>
    </lineage>
</organism>
<dbReference type="Pfam" id="PF08291">
    <property type="entry name" value="Peptidase_M15_3"/>
    <property type="match status" value="1"/>
</dbReference>
<keyword evidence="2" id="KW-0723">Serine/threonine-protein kinase</keyword>
<gene>
    <name evidence="3" type="ORF">ETH36_25610</name>
    <name evidence="2" type="ORF">ETH48_23960</name>
</gene>
<dbReference type="InterPro" id="IPR013230">
    <property type="entry name" value="Peptidase_M15A_C"/>
</dbReference>
<name>A0A483R333_KLEPN</name>
<accession>A0A483R333</accession>
<reference evidence="2" key="1">
    <citation type="submission" date="2019-01" db="EMBL/GenBank/DDBJ databases">
        <authorList>
            <person name="Lista F."/>
            <person name="Anselmo A."/>
        </authorList>
    </citation>
    <scope>NUCLEOTIDE SEQUENCE</scope>
    <source>
        <strain evidence="3">15R</strain>
        <strain evidence="2">17R</strain>
    </source>
</reference>
<sequence>MAPTPLSAHFNKEEFACNDGCGGDFDVPPELINILEIARAEFNEPIHINSGFRCVPYNHVVGGATNSFHLKAWAADIVINNVSPKKVYDYFDQTYPDKYGVIEYETFVHIDVREIKYHKPLN</sequence>
<keyword evidence="2" id="KW-0418">Kinase</keyword>
<proteinExistence type="predicted"/>
<evidence type="ECO:0000313" key="2">
    <source>
        <dbReference type="EMBL" id="TCY31645.1"/>
    </source>
</evidence>
<evidence type="ECO:0000259" key="1">
    <source>
        <dbReference type="Pfam" id="PF08291"/>
    </source>
</evidence>
<comment type="caution">
    <text evidence="2">The sequence shown here is derived from an EMBL/GenBank/DDBJ whole genome shotgun (WGS) entry which is preliminary data.</text>
</comment>
<dbReference type="EMBL" id="SDDG01000103">
    <property type="protein sequence ID" value="TCY78016.1"/>
    <property type="molecule type" value="Genomic_DNA"/>
</dbReference>
<dbReference type="EMBL" id="SDDE01000060">
    <property type="protein sequence ID" value="TCY31645.1"/>
    <property type="molecule type" value="Genomic_DNA"/>
</dbReference>
<dbReference type="SUPFAM" id="SSF55166">
    <property type="entry name" value="Hedgehog/DD-peptidase"/>
    <property type="match status" value="1"/>
</dbReference>
<feature type="domain" description="Peptidase M15A C-terminal" evidence="1">
    <location>
        <begin position="9"/>
        <end position="111"/>
    </location>
</feature>
<evidence type="ECO:0000313" key="3">
    <source>
        <dbReference type="EMBL" id="TCY78016.1"/>
    </source>
</evidence>
<keyword evidence="2" id="KW-0808">Transferase</keyword>
<dbReference type="AlphaFoldDB" id="A0A483R333"/>